<protein>
    <submittedName>
        <fullName evidence="1">RCG32876</fullName>
    </submittedName>
</protein>
<accession>A6HJR6</accession>
<gene>
    <name evidence="1" type="ORF">rCG_32876</name>
</gene>
<reference evidence="1 2" key="1">
    <citation type="submission" date="2005-07" db="EMBL/GenBank/DDBJ databases">
        <authorList>
            <person name="Mural R.J."/>
            <person name="Li P.W."/>
            <person name="Adams M.D."/>
            <person name="Amanatides P.G."/>
            <person name="Baden-Tillson H."/>
            <person name="Barnstead M."/>
            <person name="Chin S.H."/>
            <person name="Dew I."/>
            <person name="Evans C.A."/>
            <person name="Ferriera S."/>
            <person name="Flanigan M."/>
            <person name="Fosler C."/>
            <person name="Glodek A."/>
            <person name="Gu Z."/>
            <person name="Holt R.A."/>
            <person name="Jennings D."/>
            <person name="Kraft C.L."/>
            <person name="Lu F."/>
            <person name="Nguyen T."/>
            <person name="Nusskern D.R."/>
            <person name="Pfannkoch C.M."/>
            <person name="Sitter C."/>
            <person name="Sutton G.G."/>
            <person name="Venter J.C."/>
            <person name="Wang Z."/>
            <person name="Woodage T."/>
            <person name="Zheng X.H."/>
            <person name="Zhong F."/>
        </authorList>
    </citation>
    <scope>NUCLEOTIDE SEQUENCE [LARGE SCALE GENOMIC DNA]</scope>
    <source>
        <strain>BN</strain>
        <strain evidence="2">Sprague-Dawley</strain>
    </source>
</reference>
<organism evidence="1 2">
    <name type="scientific">Rattus norvegicus</name>
    <name type="common">Rat</name>
    <dbReference type="NCBI Taxonomy" id="10116"/>
    <lineage>
        <taxon>Eukaryota</taxon>
        <taxon>Metazoa</taxon>
        <taxon>Chordata</taxon>
        <taxon>Craniata</taxon>
        <taxon>Vertebrata</taxon>
        <taxon>Euteleostomi</taxon>
        <taxon>Mammalia</taxon>
        <taxon>Eutheria</taxon>
        <taxon>Euarchontoglires</taxon>
        <taxon>Glires</taxon>
        <taxon>Rodentia</taxon>
        <taxon>Myomorpha</taxon>
        <taxon>Muroidea</taxon>
        <taxon>Muridae</taxon>
        <taxon>Murinae</taxon>
        <taxon>Rattus</taxon>
    </lineage>
</organism>
<dbReference type="EMBL" id="CH473948">
    <property type="protein sequence ID" value="EDM06271.1"/>
    <property type="molecule type" value="Genomic_DNA"/>
</dbReference>
<evidence type="ECO:0000313" key="1">
    <source>
        <dbReference type="EMBL" id="EDM06271.1"/>
    </source>
</evidence>
<dbReference type="Proteomes" id="UP000234681">
    <property type="component" value="Chromosome 10"/>
</dbReference>
<dbReference type="AlphaFoldDB" id="A6HJR6"/>
<evidence type="ECO:0000313" key="2">
    <source>
        <dbReference type="Proteomes" id="UP000234681"/>
    </source>
</evidence>
<sequence length="19" mass="2204">MHRLAQAVMTIKTTSETVW</sequence>
<proteinExistence type="predicted"/>
<name>A6HJR6_RAT</name>